<dbReference type="AlphaFoldDB" id="A0AAW5R298"/>
<feature type="signal peptide" evidence="1">
    <location>
        <begin position="1"/>
        <end position="24"/>
    </location>
</feature>
<gene>
    <name evidence="2" type="ORF">MUB46_13005</name>
</gene>
<keyword evidence="3" id="KW-1185">Reference proteome</keyword>
<comment type="caution">
    <text evidence="2">The sequence shown here is derived from an EMBL/GenBank/DDBJ whole genome shotgun (WGS) entry which is preliminary data.</text>
</comment>
<organism evidence="2 3">
    <name type="scientific">Microbaculum marinisediminis</name>
    <dbReference type="NCBI Taxonomy" id="2931392"/>
    <lineage>
        <taxon>Bacteria</taxon>
        <taxon>Pseudomonadati</taxon>
        <taxon>Pseudomonadota</taxon>
        <taxon>Alphaproteobacteria</taxon>
        <taxon>Hyphomicrobiales</taxon>
        <taxon>Tepidamorphaceae</taxon>
        <taxon>Microbaculum</taxon>
    </lineage>
</organism>
<sequence length="186" mass="18626">MTARHRIAFAAAVALAGLGSPAVAQTATDLACKGCVGKRDIGKNAVTGAKIRKNTVRAKHLHRSAKPAGVASASSLTPVPLTGTYETVFSVSLTAPGPGTVVATASFNAHHINPGSVHGCTIVDGTTAGLNTSLNEGTGYVTASLTRPLPVAAAGPVAVNLMCTEAGGNVEIDNINLIALFVPASY</sequence>
<proteinExistence type="predicted"/>
<reference evidence="2 3" key="1">
    <citation type="submission" date="2022-04" db="EMBL/GenBank/DDBJ databases">
        <authorList>
            <person name="Ye Y.-Q."/>
            <person name="Du Z.-J."/>
        </authorList>
    </citation>
    <scope>NUCLEOTIDE SEQUENCE [LARGE SCALE GENOMIC DNA]</scope>
    <source>
        <strain evidence="2 3">A6E488</strain>
    </source>
</reference>
<dbReference type="EMBL" id="JALIDZ010000005">
    <property type="protein sequence ID" value="MCT8972778.1"/>
    <property type="molecule type" value="Genomic_DNA"/>
</dbReference>
<name>A0AAW5R298_9HYPH</name>
<feature type="chain" id="PRO_5043778511" evidence="1">
    <location>
        <begin position="25"/>
        <end position="186"/>
    </location>
</feature>
<accession>A0AAW5R298</accession>
<dbReference type="RefSeq" id="WP_261616353.1">
    <property type="nucleotide sequence ID" value="NZ_JALIDZ010000005.1"/>
</dbReference>
<keyword evidence="1" id="KW-0732">Signal</keyword>
<protein>
    <submittedName>
        <fullName evidence="2">Uncharacterized protein</fullName>
    </submittedName>
</protein>
<evidence type="ECO:0000313" key="2">
    <source>
        <dbReference type="EMBL" id="MCT8972778.1"/>
    </source>
</evidence>
<dbReference type="Proteomes" id="UP001320898">
    <property type="component" value="Unassembled WGS sequence"/>
</dbReference>
<evidence type="ECO:0000256" key="1">
    <source>
        <dbReference type="SAM" id="SignalP"/>
    </source>
</evidence>
<evidence type="ECO:0000313" key="3">
    <source>
        <dbReference type="Proteomes" id="UP001320898"/>
    </source>
</evidence>